<dbReference type="Proteomes" id="UP000194153">
    <property type="component" value="Unassembled WGS sequence"/>
</dbReference>
<feature type="domain" description="HTH cro/C1-type" evidence="1">
    <location>
        <begin position="1"/>
        <end position="46"/>
    </location>
</feature>
<evidence type="ECO:0000313" key="2">
    <source>
        <dbReference type="EMBL" id="GAW68753.1"/>
    </source>
</evidence>
<dbReference type="SMART" id="SM00530">
    <property type="entry name" value="HTH_XRE"/>
    <property type="match status" value="1"/>
</dbReference>
<protein>
    <submittedName>
        <fullName evidence="2">XRE family transcriptional regulator</fullName>
    </submittedName>
</protein>
<gene>
    <name evidence="2" type="ORF">GPEL0_01r5230</name>
</gene>
<name>A0ABQ0MNV2_9BACT</name>
<evidence type="ECO:0000259" key="1">
    <source>
        <dbReference type="PROSITE" id="PS50943"/>
    </source>
</evidence>
<proteinExistence type="predicted"/>
<organism evidence="2 3">
    <name type="scientific">Geoanaerobacter pelophilus</name>
    <dbReference type="NCBI Taxonomy" id="60036"/>
    <lineage>
        <taxon>Bacteria</taxon>
        <taxon>Pseudomonadati</taxon>
        <taxon>Thermodesulfobacteriota</taxon>
        <taxon>Desulfuromonadia</taxon>
        <taxon>Geobacterales</taxon>
        <taxon>Geobacteraceae</taxon>
        <taxon>Geoanaerobacter</taxon>
    </lineage>
</organism>
<dbReference type="CDD" id="cd00093">
    <property type="entry name" value="HTH_XRE"/>
    <property type="match status" value="1"/>
</dbReference>
<dbReference type="Gene3D" id="1.10.260.40">
    <property type="entry name" value="lambda repressor-like DNA-binding domains"/>
    <property type="match status" value="1"/>
</dbReference>
<dbReference type="PROSITE" id="PS50943">
    <property type="entry name" value="HTH_CROC1"/>
    <property type="match status" value="1"/>
</dbReference>
<accession>A0ABQ0MNV2</accession>
<dbReference type="Pfam" id="PF01381">
    <property type="entry name" value="HTH_3"/>
    <property type="match status" value="1"/>
</dbReference>
<dbReference type="InterPro" id="IPR001387">
    <property type="entry name" value="Cro/C1-type_HTH"/>
</dbReference>
<reference evidence="3" key="1">
    <citation type="submission" date="2017-05" db="EMBL/GenBank/DDBJ databases">
        <title>Draft genome sequence of Geobacter pelophilus, a iron(III)-reducing bacteria.</title>
        <authorList>
            <person name="Aoyagi T."/>
            <person name="Koike H."/>
            <person name="Morita T."/>
            <person name="Sato Y."/>
            <person name="Habe H."/>
            <person name="Hori T."/>
        </authorList>
    </citation>
    <scope>NUCLEOTIDE SEQUENCE [LARGE SCALE GENOMIC DNA]</scope>
    <source>
        <strain evidence="3">Drf2</strain>
    </source>
</reference>
<keyword evidence="3" id="KW-1185">Reference proteome</keyword>
<dbReference type="EMBL" id="BDQG01000001">
    <property type="protein sequence ID" value="GAW68753.1"/>
    <property type="molecule type" value="Genomic_DNA"/>
</dbReference>
<dbReference type="InterPro" id="IPR010982">
    <property type="entry name" value="Lambda_DNA-bd_dom_sf"/>
</dbReference>
<comment type="caution">
    <text evidence="2">The sequence shown here is derived from an EMBL/GenBank/DDBJ whole genome shotgun (WGS) entry which is preliminary data.</text>
</comment>
<sequence>MSQEKLAEMVGVSFQQIQKYENGHTTLNIIKLQHIAAALRVSVADFFDLVPVKGVRLTGEEDQLLQAFRKVKSGELRECILKLVENMNKRAR</sequence>
<dbReference type="SUPFAM" id="SSF47413">
    <property type="entry name" value="lambda repressor-like DNA-binding domains"/>
    <property type="match status" value="1"/>
</dbReference>
<evidence type="ECO:0000313" key="3">
    <source>
        <dbReference type="Proteomes" id="UP000194153"/>
    </source>
</evidence>